<evidence type="ECO:0000256" key="6">
    <source>
        <dbReference type="ARBA" id="ARBA00022617"/>
    </source>
</evidence>
<evidence type="ECO:0000256" key="12">
    <source>
        <dbReference type="ARBA" id="ARBA00031832"/>
    </source>
</evidence>
<feature type="binding site" description="covalent" evidence="14">
    <location>
        <position position="131"/>
    </location>
    <ligand>
        <name>heme c</name>
        <dbReference type="ChEBI" id="CHEBI:61717"/>
        <label>2</label>
    </ligand>
</feature>
<dbReference type="AlphaFoldDB" id="A0A096DSL1"/>
<feature type="binding site" description="axial binding residue" evidence="15">
    <location>
        <position position="109"/>
    </location>
    <ligand>
        <name>heme c</name>
        <dbReference type="ChEBI" id="CHEBI:61717"/>
        <label>2</label>
    </ligand>
    <ligandPart>
        <name>Fe</name>
        <dbReference type="ChEBI" id="CHEBI:18248"/>
    </ligandPart>
</feature>
<feature type="binding site" description="covalent" evidence="14">
    <location>
        <position position="91"/>
    </location>
    <ligand>
        <name>heme c</name>
        <dbReference type="ChEBI" id="CHEBI:61717"/>
        <label>1</label>
    </ligand>
</feature>
<accession>A0A096DSL1</accession>
<comment type="similarity">
    <text evidence="3 13">Belongs to the NapB family.</text>
</comment>
<keyword evidence="10 13" id="KW-0249">Electron transport</keyword>
<dbReference type="Gene3D" id="1.10.1130.10">
    <property type="entry name" value="Flavocytochrome C3, Chain A"/>
    <property type="match status" value="1"/>
</dbReference>
<sequence length="168" mass="19021">MNFFRKLVRLVGMLLMLNIGMAWTPAAIAETFYDSARGPTPIMQATKPPVLGNAVNDDVRRTRNYTWQPPTIPHRVDGYQVDKNFNKCMDCHSRTKAEISQAVPVSVTHYMDRDGRMLGQVSTRRYFCQQCHVAQDAVRPLVSNTFEDVDTVILKALQSQSGKTSKKN</sequence>
<evidence type="ECO:0000256" key="4">
    <source>
        <dbReference type="ARBA" id="ARBA00013773"/>
    </source>
</evidence>
<dbReference type="Pfam" id="PF03892">
    <property type="entry name" value="NapB"/>
    <property type="match status" value="1"/>
</dbReference>
<evidence type="ECO:0000256" key="2">
    <source>
        <dbReference type="ARBA" id="ARBA00004418"/>
    </source>
</evidence>
<dbReference type="PIRSF" id="PIRSF006105">
    <property type="entry name" value="NapB"/>
    <property type="match status" value="1"/>
</dbReference>
<evidence type="ECO:0000256" key="11">
    <source>
        <dbReference type="ARBA" id="ARBA00023004"/>
    </source>
</evidence>
<dbReference type="EMBL" id="AWTN01000002">
    <property type="protein sequence ID" value="KGH00381.1"/>
    <property type="molecule type" value="Genomic_DNA"/>
</dbReference>
<evidence type="ECO:0000256" key="7">
    <source>
        <dbReference type="ARBA" id="ARBA00022723"/>
    </source>
</evidence>
<dbReference type="GO" id="GO:0009061">
    <property type="term" value="P:anaerobic respiration"/>
    <property type="evidence" value="ECO:0007669"/>
    <property type="project" value="InterPro"/>
</dbReference>
<feature type="binding site" description="axial binding residue" evidence="15">
    <location>
        <position position="132"/>
    </location>
    <ligand>
        <name>heme c</name>
        <dbReference type="ChEBI" id="CHEBI:61717"/>
        <label>2</label>
    </ligand>
    <ligandPart>
        <name>Fe</name>
        <dbReference type="ChEBI" id="CHEBI:18248"/>
    </ligandPart>
</feature>
<dbReference type="InterPro" id="IPR036280">
    <property type="entry name" value="Multihaem_cyt_sf"/>
</dbReference>
<dbReference type="PANTHER" id="PTHR38604:SF1">
    <property type="entry name" value="PERIPLASMIC NITRATE REDUCTASE, ELECTRON TRANSFER SUBUNIT"/>
    <property type="match status" value="1"/>
</dbReference>
<dbReference type="PANTHER" id="PTHR38604">
    <property type="entry name" value="PERIPLASMIC NITRATE REDUCTASE, ELECTRON TRANSFER SUBUNIT"/>
    <property type="match status" value="1"/>
</dbReference>
<keyword evidence="9 13" id="KW-0574">Periplasm</keyword>
<dbReference type="FunFam" id="1.10.1130.10:FF:000001">
    <property type="entry name" value="Periplasmic nitrate reductase, electron transfer subunit"/>
    <property type="match status" value="1"/>
</dbReference>
<evidence type="ECO:0000313" key="16">
    <source>
        <dbReference type="EMBL" id="KGH00381.1"/>
    </source>
</evidence>
<keyword evidence="5 13" id="KW-0813">Transport</keyword>
<keyword evidence="11 15" id="KW-0408">Iron</keyword>
<dbReference type="Proteomes" id="UP000029567">
    <property type="component" value="Unassembled WGS sequence"/>
</dbReference>
<evidence type="ECO:0000256" key="15">
    <source>
        <dbReference type="PIRSR" id="PIRSR006105-2"/>
    </source>
</evidence>
<dbReference type="OrthoDB" id="13290at2"/>
<accession>A0A0K6HP70</accession>
<feature type="binding site" description="covalent" evidence="14">
    <location>
        <position position="128"/>
    </location>
    <ligand>
        <name>heme c</name>
        <dbReference type="ChEBI" id="CHEBI:61717"/>
        <label>2</label>
    </ligand>
</feature>
<evidence type="ECO:0000256" key="3">
    <source>
        <dbReference type="ARBA" id="ARBA00007368"/>
    </source>
</evidence>
<dbReference type="RefSeq" id="WP_034351940.1">
    <property type="nucleotide sequence ID" value="NZ_AP025193.1"/>
</dbReference>
<feature type="binding site" description="axial binding residue" evidence="15">
    <location>
        <position position="92"/>
    </location>
    <ligand>
        <name>heme c</name>
        <dbReference type="ChEBI" id="CHEBI:61717"/>
        <label>1</label>
    </ligand>
    <ligandPart>
        <name>Fe</name>
        <dbReference type="ChEBI" id="CHEBI:18248"/>
    </ligandPart>
</feature>
<gene>
    <name evidence="16" type="ORF">P245_03185</name>
</gene>
<feature type="binding site" description="covalent" evidence="14">
    <location>
        <position position="88"/>
    </location>
    <ligand>
        <name>heme c</name>
        <dbReference type="ChEBI" id="CHEBI:61717"/>
        <label>1</label>
    </ligand>
</feature>
<dbReference type="SUPFAM" id="SSF48695">
    <property type="entry name" value="Multiheme cytochromes"/>
    <property type="match status" value="1"/>
</dbReference>
<reference evidence="16 17" key="1">
    <citation type="submission" date="2013-09" db="EMBL/GenBank/DDBJ databases">
        <title>High correlation between genotypes and phenotypes of environmental bacteria Comamonas testosteroni strains.</title>
        <authorList>
            <person name="Liu L."/>
            <person name="Zhu W."/>
            <person name="Xia X."/>
            <person name="Xu B."/>
            <person name="Luo M."/>
            <person name="Wang G."/>
        </authorList>
    </citation>
    <scope>NUCLEOTIDE SEQUENCE [LARGE SCALE GENOMIC DNA]</scope>
    <source>
        <strain evidence="16 17">JL14</strain>
    </source>
</reference>
<comment type="function">
    <text evidence="1">Electron transfer subunit of the periplasmic nitrate reductase complex NapAB. Receives electrons from the membrane-anchored tetraheme c-type NapC protein and transfers these to NapA subunit, thus allowing electron flow between membrane and periplasm. Essential for periplasmic nitrate reduction with nitrate as the terminal electron acceptor.</text>
</comment>
<dbReference type="GeneID" id="69559871"/>
<dbReference type="InterPro" id="IPR005591">
    <property type="entry name" value="NapB"/>
</dbReference>
<evidence type="ECO:0000256" key="14">
    <source>
        <dbReference type="PIRSR" id="PIRSR006105-1"/>
    </source>
</evidence>
<evidence type="ECO:0000256" key="5">
    <source>
        <dbReference type="ARBA" id="ARBA00022448"/>
    </source>
</evidence>
<evidence type="ECO:0000256" key="8">
    <source>
        <dbReference type="ARBA" id="ARBA00022729"/>
    </source>
</evidence>
<dbReference type="GO" id="GO:0042597">
    <property type="term" value="C:periplasmic space"/>
    <property type="evidence" value="ECO:0007669"/>
    <property type="project" value="UniProtKB-SubCell"/>
</dbReference>
<keyword evidence="6 14" id="KW-0349">Heme</keyword>
<comment type="caution">
    <text evidence="16">The sequence shown here is derived from an EMBL/GenBank/DDBJ whole genome shotgun (WGS) entry which is preliminary data.</text>
</comment>
<name>A0A096DSL1_9BURK</name>
<keyword evidence="8" id="KW-0732">Signal</keyword>
<evidence type="ECO:0000256" key="13">
    <source>
        <dbReference type="PIRNR" id="PIRNR006105"/>
    </source>
</evidence>
<protein>
    <recommendedName>
        <fullName evidence="4 13">Periplasmic nitrate reductase, electron transfer subunit</fullName>
    </recommendedName>
    <alternativeName>
        <fullName evidence="12 13">Diheme cytochrome c NapB</fullName>
    </alternativeName>
</protein>
<comment type="subcellular location">
    <subcellularLocation>
        <location evidence="2 13">Periplasm</location>
    </subcellularLocation>
</comment>
<proteinExistence type="inferred from homology"/>
<keyword evidence="7 15" id="KW-0479">Metal-binding</keyword>
<evidence type="ECO:0000256" key="1">
    <source>
        <dbReference type="ARBA" id="ARBA00002599"/>
    </source>
</evidence>
<organism evidence="16 17">
    <name type="scientific">Comamonas thiooxydans</name>
    <dbReference type="NCBI Taxonomy" id="363952"/>
    <lineage>
        <taxon>Bacteria</taxon>
        <taxon>Pseudomonadati</taxon>
        <taxon>Pseudomonadota</taxon>
        <taxon>Betaproteobacteria</taxon>
        <taxon>Burkholderiales</taxon>
        <taxon>Comamonadaceae</taxon>
        <taxon>Comamonas</taxon>
    </lineage>
</organism>
<feature type="binding site" description="axial binding residue" evidence="15">
    <location>
        <position position="74"/>
    </location>
    <ligand>
        <name>heme c</name>
        <dbReference type="ChEBI" id="CHEBI:61717"/>
        <label>1</label>
    </ligand>
    <ligandPart>
        <name>Fe</name>
        <dbReference type="ChEBI" id="CHEBI:18248"/>
    </ligandPart>
</feature>
<evidence type="ECO:0000256" key="10">
    <source>
        <dbReference type="ARBA" id="ARBA00022982"/>
    </source>
</evidence>
<dbReference type="GO" id="GO:0046872">
    <property type="term" value="F:metal ion binding"/>
    <property type="evidence" value="ECO:0007669"/>
    <property type="project" value="UniProtKB-KW"/>
</dbReference>
<comment type="subunit">
    <text evidence="13">Component of the periplasmic nitrate reductase NapAB complex composed of NapA and NapB.</text>
</comment>
<evidence type="ECO:0000256" key="9">
    <source>
        <dbReference type="ARBA" id="ARBA00022764"/>
    </source>
</evidence>
<comment type="PTM">
    <text evidence="14">Binds 2 heme C groups per subunit.</text>
</comment>
<evidence type="ECO:0000313" key="17">
    <source>
        <dbReference type="Proteomes" id="UP000029567"/>
    </source>
</evidence>